<name>A0A0N5CUM7_THECL</name>
<dbReference type="Proteomes" id="UP000276776">
    <property type="component" value="Unassembled WGS sequence"/>
</dbReference>
<reference evidence="2 3" key="2">
    <citation type="submission" date="2018-11" db="EMBL/GenBank/DDBJ databases">
        <authorList>
            <consortium name="Pathogen Informatics"/>
        </authorList>
    </citation>
    <scope>NUCLEOTIDE SEQUENCE [LARGE SCALE GENOMIC DNA]</scope>
</reference>
<dbReference type="OrthoDB" id="5828229at2759"/>
<dbReference type="AlphaFoldDB" id="A0A0N5CUM7"/>
<protein>
    <submittedName>
        <fullName evidence="2 4">Uncharacterized protein</fullName>
    </submittedName>
</protein>
<feature type="region of interest" description="Disordered" evidence="1">
    <location>
        <begin position="32"/>
        <end position="76"/>
    </location>
</feature>
<evidence type="ECO:0000313" key="2">
    <source>
        <dbReference type="EMBL" id="VDN01007.1"/>
    </source>
</evidence>
<keyword evidence="3" id="KW-1185">Reference proteome</keyword>
<evidence type="ECO:0000313" key="4">
    <source>
        <dbReference type="WBParaSite" id="TCLT_0000397901-mRNA-1"/>
    </source>
</evidence>
<feature type="compositionally biased region" description="Low complexity" evidence="1">
    <location>
        <begin position="61"/>
        <end position="72"/>
    </location>
</feature>
<sequence>MIVRPRHRLYGNISNQISLTTTSNNVTSTVSSNKHAVYSNGTHETPQLEMLSYGRKEKQSKSVSNSMDSSNDNFEDLKGRVSGETLNLIKLLHSQLINAELHKLRKLPDENKREEIIQVSGKLEIL</sequence>
<reference evidence="4" key="1">
    <citation type="submission" date="2017-02" db="UniProtKB">
        <authorList>
            <consortium name="WormBaseParasite"/>
        </authorList>
    </citation>
    <scope>IDENTIFICATION</scope>
</reference>
<organism evidence="4">
    <name type="scientific">Thelazia callipaeda</name>
    <name type="common">Oriental eyeworm</name>
    <name type="synonym">Parasitic nematode</name>
    <dbReference type="NCBI Taxonomy" id="103827"/>
    <lineage>
        <taxon>Eukaryota</taxon>
        <taxon>Metazoa</taxon>
        <taxon>Ecdysozoa</taxon>
        <taxon>Nematoda</taxon>
        <taxon>Chromadorea</taxon>
        <taxon>Rhabditida</taxon>
        <taxon>Spirurina</taxon>
        <taxon>Spiruromorpha</taxon>
        <taxon>Thelazioidea</taxon>
        <taxon>Thelaziidae</taxon>
        <taxon>Thelazia</taxon>
    </lineage>
</organism>
<dbReference type="EMBL" id="UYYF01004271">
    <property type="protein sequence ID" value="VDN01007.1"/>
    <property type="molecule type" value="Genomic_DNA"/>
</dbReference>
<evidence type="ECO:0000256" key="1">
    <source>
        <dbReference type="SAM" id="MobiDB-lite"/>
    </source>
</evidence>
<accession>A0A0N5CUM7</accession>
<evidence type="ECO:0000313" key="3">
    <source>
        <dbReference type="Proteomes" id="UP000276776"/>
    </source>
</evidence>
<dbReference type="WBParaSite" id="TCLT_0000397901-mRNA-1">
    <property type="protein sequence ID" value="TCLT_0000397901-mRNA-1"/>
    <property type="gene ID" value="TCLT_0000397901"/>
</dbReference>
<gene>
    <name evidence="2" type="ORF">TCLT_LOCUS3968</name>
</gene>
<proteinExistence type="predicted"/>